<evidence type="ECO:0000256" key="8">
    <source>
        <dbReference type="ARBA" id="ARBA00023306"/>
    </source>
</evidence>
<comment type="catalytic activity">
    <reaction evidence="10 11">
        <text>D-alanyl-D-alanine + UDP-N-acetyl-alpha-D-muramoyl-L-alanyl-gamma-D-glutamyl-meso-2,6-diaminopimelate + ATP = UDP-N-acetyl-alpha-D-muramoyl-L-alanyl-gamma-D-glutamyl-meso-2,6-diaminopimeloyl-D-alanyl-D-alanine + ADP + phosphate + H(+)</text>
        <dbReference type="Rhea" id="RHEA:28374"/>
        <dbReference type="ChEBI" id="CHEBI:15378"/>
        <dbReference type="ChEBI" id="CHEBI:30616"/>
        <dbReference type="ChEBI" id="CHEBI:43474"/>
        <dbReference type="ChEBI" id="CHEBI:57822"/>
        <dbReference type="ChEBI" id="CHEBI:61386"/>
        <dbReference type="ChEBI" id="CHEBI:83905"/>
        <dbReference type="ChEBI" id="CHEBI:456216"/>
        <dbReference type="EC" id="6.3.2.10"/>
    </reaction>
</comment>
<evidence type="ECO:0000256" key="5">
    <source>
        <dbReference type="ARBA" id="ARBA00022840"/>
    </source>
</evidence>
<evidence type="ECO:0000256" key="9">
    <source>
        <dbReference type="ARBA" id="ARBA00023316"/>
    </source>
</evidence>
<dbReference type="InterPro" id="IPR035911">
    <property type="entry name" value="MurE/MurF_N"/>
</dbReference>
<dbReference type="InterPro" id="IPR000713">
    <property type="entry name" value="Mur_ligase_N"/>
</dbReference>
<evidence type="ECO:0000256" key="3">
    <source>
        <dbReference type="ARBA" id="ARBA00022618"/>
    </source>
</evidence>
<dbReference type="InterPro" id="IPR005863">
    <property type="entry name" value="UDP-N-AcMur_synth"/>
</dbReference>
<dbReference type="AlphaFoldDB" id="A0A1V4SWG8"/>
<comment type="subcellular location">
    <subcellularLocation>
        <location evidence="10 11">Cytoplasm</location>
    </subcellularLocation>
</comment>
<dbReference type="Pfam" id="PF01225">
    <property type="entry name" value="Mur_ligase"/>
    <property type="match status" value="1"/>
</dbReference>
<feature type="domain" description="Mur ligase C-terminal" evidence="13">
    <location>
        <begin position="318"/>
        <end position="436"/>
    </location>
</feature>
<dbReference type="GO" id="GO:0005524">
    <property type="term" value="F:ATP binding"/>
    <property type="evidence" value="ECO:0007669"/>
    <property type="project" value="UniProtKB-UniRule"/>
</dbReference>
<dbReference type="Gene3D" id="3.40.1190.10">
    <property type="entry name" value="Mur-like, catalytic domain"/>
    <property type="match status" value="1"/>
</dbReference>
<keyword evidence="6 10" id="KW-0133">Cell shape</keyword>
<feature type="domain" description="Mur ligase central" evidence="14">
    <location>
        <begin position="111"/>
        <end position="294"/>
    </location>
</feature>
<evidence type="ECO:0000256" key="7">
    <source>
        <dbReference type="ARBA" id="ARBA00022984"/>
    </source>
</evidence>
<dbReference type="InterPro" id="IPR051046">
    <property type="entry name" value="MurCDEF_CellWall_CoF430Synth"/>
</dbReference>
<evidence type="ECO:0000256" key="11">
    <source>
        <dbReference type="RuleBase" id="RU004136"/>
    </source>
</evidence>
<dbReference type="GO" id="GO:0008360">
    <property type="term" value="P:regulation of cell shape"/>
    <property type="evidence" value="ECO:0007669"/>
    <property type="project" value="UniProtKB-KW"/>
</dbReference>
<dbReference type="OrthoDB" id="9801978at2"/>
<keyword evidence="5 10" id="KW-0067">ATP-binding</keyword>
<evidence type="ECO:0000256" key="10">
    <source>
        <dbReference type="HAMAP-Rule" id="MF_02019"/>
    </source>
</evidence>
<dbReference type="InterPro" id="IPR004101">
    <property type="entry name" value="Mur_ligase_C"/>
</dbReference>
<dbReference type="GO" id="GO:0071555">
    <property type="term" value="P:cell wall organization"/>
    <property type="evidence" value="ECO:0007669"/>
    <property type="project" value="UniProtKB-KW"/>
</dbReference>
<dbReference type="NCBIfam" id="TIGR01143">
    <property type="entry name" value="murF"/>
    <property type="match status" value="1"/>
</dbReference>
<evidence type="ECO:0000256" key="4">
    <source>
        <dbReference type="ARBA" id="ARBA00022741"/>
    </source>
</evidence>
<dbReference type="GO" id="GO:0051301">
    <property type="term" value="P:cell division"/>
    <property type="evidence" value="ECO:0007669"/>
    <property type="project" value="UniProtKB-KW"/>
</dbReference>
<gene>
    <name evidence="10 15" type="primary">murF</name>
    <name evidence="15" type="ORF">CLTHE_15280</name>
</gene>
<accession>A0A1V4SWG8</accession>
<evidence type="ECO:0000256" key="6">
    <source>
        <dbReference type="ARBA" id="ARBA00022960"/>
    </source>
</evidence>
<dbReference type="InterPro" id="IPR036565">
    <property type="entry name" value="Mur-like_cat_sf"/>
</dbReference>
<dbReference type="EC" id="6.3.2.10" evidence="10 11"/>
<reference evidence="15 16" key="1">
    <citation type="submission" date="2016-02" db="EMBL/GenBank/DDBJ databases">
        <title>Genome sequence of Clostridium thermobutyricum DSM 4928.</title>
        <authorList>
            <person name="Poehlein A."/>
            <person name="Daniel R."/>
        </authorList>
    </citation>
    <scope>NUCLEOTIDE SEQUENCE [LARGE SCALE GENOMIC DNA]</scope>
    <source>
        <strain evidence="15 16">DSM 4928</strain>
    </source>
</reference>
<feature type="domain" description="Mur ligase N-terminal catalytic" evidence="12">
    <location>
        <begin position="25"/>
        <end position="100"/>
    </location>
</feature>
<dbReference type="SUPFAM" id="SSF63418">
    <property type="entry name" value="MurE/MurF N-terminal domain"/>
    <property type="match status" value="1"/>
</dbReference>
<comment type="similarity">
    <text evidence="10">Belongs to the MurCDEF family. MurF subfamily.</text>
</comment>
<evidence type="ECO:0000256" key="1">
    <source>
        <dbReference type="ARBA" id="ARBA00022490"/>
    </source>
</evidence>
<dbReference type="PANTHER" id="PTHR43024:SF1">
    <property type="entry name" value="UDP-N-ACETYLMURAMOYL-TRIPEPTIDE--D-ALANYL-D-ALANINE LIGASE"/>
    <property type="match status" value="1"/>
</dbReference>
<evidence type="ECO:0000259" key="13">
    <source>
        <dbReference type="Pfam" id="PF02875"/>
    </source>
</evidence>
<dbReference type="EMBL" id="LTAY01000037">
    <property type="protein sequence ID" value="OPX47957.1"/>
    <property type="molecule type" value="Genomic_DNA"/>
</dbReference>
<keyword evidence="4 10" id="KW-0547">Nucleotide-binding</keyword>
<dbReference type="GO" id="GO:0047480">
    <property type="term" value="F:UDP-N-acetylmuramoyl-tripeptide-D-alanyl-D-alanine ligase activity"/>
    <property type="evidence" value="ECO:0007669"/>
    <property type="project" value="UniProtKB-UniRule"/>
</dbReference>
<keyword evidence="1 10" id="KW-0963">Cytoplasm</keyword>
<dbReference type="RefSeq" id="WP_080022718.1">
    <property type="nucleotide sequence ID" value="NZ_LTAY01000037.1"/>
</dbReference>
<dbReference type="GO" id="GO:0008766">
    <property type="term" value="F:UDP-N-acetylmuramoylalanyl-D-glutamyl-2,6-diaminopimelate-D-alanyl-D-alanine ligase activity"/>
    <property type="evidence" value="ECO:0007669"/>
    <property type="project" value="RHEA"/>
</dbReference>
<keyword evidence="7 10" id="KW-0573">Peptidoglycan synthesis</keyword>
<evidence type="ECO:0000313" key="16">
    <source>
        <dbReference type="Proteomes" id="UP000191448"/>
    </source>
</evidence>
<dbReference type="SUPFAM" id="SSF53623">
    <property type="entry name" value="MurD-like peptide ligases, catalytic domain"/>
    <property type="match status" value="1"/>
</dbReference>
<evidence type="ECO:0000256" key="2">
    <source>
        <dbReference type="ARBA" id="ARBA00022598"/>
    </source>
</evidence>
<keyword evidence="3 10" id="KW-0132">Cell division</keyword>
<dbReference type="Pfam" id="PF08245">
    <property type="entry name" value="Mur_ligase_M"/>
    <property type="match status" value="1"/>
</dbReference>
<dbReference type="Gene3D" id="3.90.190.20">
    <property type="entry name" value="Mur ligase, C-terminal domain"/>
    <property type="match status" value="1"/>
</dbReference>
<dbReference type="SUPFAM" id="SSF53244">
    <property type="entry name" value="MurD-like peptide ligases, peptide-binding domain"/>
    <property type="match status" value="1"/>
</dbReference>
<proteinExistence type="inferred from homology"/>
<evidence type="ECO:0000259" key="14">
    <source>
        <dbReference type="Pfam" id="PF08245"/>
    </source>
</evidence>
<feature type="binding site" evidence="10">
    <location>
        <begin position="113"/>
        <end position="119"/>
    </location>
    <ligand>
        <name>ATP</name>
        <dbReference type="ChEBI" id="CHEBI:30616"/>
    </ligand>
</feature>
<comment type="caution">
    <text evidence="15">The sequence shown here is derived from an EMBL/GenBank/DDBJ whole genome shotgun (WGS) entry which is preliminary data.</text>
</comment>
<dbReference type="HAMAP" id="MF_02019">
    <property type="entry name" value="MurF"/>
    <property type="match status" value="1"/>
</dbReference>
<keyword evidence="8 10" id="KW-0131">Cell cycle</keyword>
<evidence type="ECO:0000259" key="12">
    <source>
        <dbReference type="Pfam" id="PF01225"/>
    </source>
</evidence>
<protein>
    <recommendedName>
        <fullName evidence="10 11">UDP-N-acetylmuramoyl-tripeptide--D-alanyl-D-alanine ligase</fullName>
        <ecNumber evidence="10 11">6.3.2.10</ecNumber>
    </recommendedName>
    <alternativeName>
        <fullName evidence="10">D-alanyl-D-alanine-adding enzyme</fullName>
    </alternativeName>
</protein>
<comment type="pathway">
    <text evidence="10 11">Cell wall biogenesis; peptidoglycan biosynthesis.</text>
</comment>
<dbReference type="GO" id="GO:0009252">
    <property type="term" value="P:peptidoglycan biosynthetic process"/>
    <property type="evidence" value="ECO:0007669"/>
    <property type="project" value="UniProtKB-UniRule"/>
</dbReference>
<dbReference type="GO" id="GO:0005737">
    <property type="term" value="C:cytoplasm"/>
    <property type="evidence" value="ECO:0007669"/>
    <property type="project" value="UniProtKB-SubCell"/>
</dbReference>
<name>A0A1V4SWG8_9CLOT</name>
<dbReference type="Gene3D" id="3.40.1390.10">
    <property type="entry name" value="MurE/MurF, N-terminal domain"/>
    <property type="match status" value="1"/>
</dbReference>
<dbReference type="InterPro" id="IPR013221">
    <property type="entry name" value="Mur_ligase_cen"/>
</dbReference>
<dbReference type="PANTHER" id="PTHR43024">
    <property type="entry name" value="UDP-N-ACETYLMURAMOYL-TRIPEPTIDE--D-ALANYL-D-ALANINE LIGASE"/>
    <property type="match status" value="1"/>
</dbReference>
<organism evidence="15 16">
    <name type="scientific">Clostridium thermobutyricum DSM 4928</name>
    <dbReference type="NCBI Taxonomy" id="1121339"/>
    <lineage>
        <taxon>Bacteria</taxon>
        <taxon>Bacillati</taxon>
        <taxon>Bacillota</taxon>
        <taxon>Clostridia</taxon>
        <taxon>Eubacteriales</taxon>
        <taxon>Clostridiaceae</taxon>
        <taxon>Clostridium</taxon>
    </lineage>
</organism>
<keyword evidence="2 10" id="KW-0436">Ligase</keyword>
<sequence>MELTVKELKEYSKGEFLTETIDAKINVLSTDTRKIEKGNVFLALKGANFNGNEYASKAFELGAEVCIVDEVLFDLEKYKDKVIIKVEDTKKALLDIAHGYRNKLGIKVVGITGSTGKTSTKDLTTAFLSGKYKVFKTKGNFNNEIGLPLMILQLDSSYDIAVLEMGMSDFGEIHNLVKCARPDIALMTNIGISHIEILKTRDNILKAKMEITDYFSKENIIIVNGEDDKLTNISSNEYEVVKVGYNSEYECFATDINATLEKTEFTLNYKGQKARISLDMVGKHNVLNALLGIEAGFKLGLSIEEMIKGLENLEATSMRLEFIDGKSVNIINDCYNASPDSMKSGLDVLKMKEGRKVAILGTMLQLGAEAKKAHKEVGAYAKDIADLLIVTGDFREDFKEGFEKESIKLYNTKVSLIEDLKNVIQKGDNILVKASRGEKYEEIVRELKNI</sequence>
<keyword evidence="9 10" id="KW-0961">Cell wall biogenesis/degradation</keyword>
<comment type="function">
    <text evidence="10 11">Involved in cell wall formation. Catalyzes the final step in the synthesis of UDP-N-acetylmuramoyl-pentapeptide, the precursor of murein.</text>
</comment>
<dbReference type="InterPro" id="IPR036615">
    <property type="entry name" value="Mur_ligase_C_dom_sf"/>
</dbReference>
<dbReference type="Proteomes" id="UP000191448">
    <property type="component" value="Unassembled WGS sequence"/>
</dbReference>
<dbReference type="UniPathway" id="UPA00219"/>
<evidence type="ECO:0000313" key="15">
    <source>
        <dbReference type="EMBL" id="OPX47957.1"/>
    </source>
</evidence>
<dbReference type="Pfam" id="PF02875">
    <property type="entry name" value="Mur_ligase_C"/>
    <property type="match status" value="1"/>
</dbReference>